<evidence type="ECO:0000313" key="1">
    <source>
        <dbReference type="EMBL" id="KAJ7995252.1"/>
    </source>
</evidence>
<accession>A0ACC2FVD0</accession>
<organism evidence="1 2">
    <name type="scientific">Dallia pectoralis</name>
    <name type="common">Alaska blackfish</name>
    <dbReference type="NCBI Taxonomy" id="75939"/>
    <lineage>
        <taxon>Eukaryota</taxon>
        <taxon>Metazoa</taxon>
        <taxon>Chordata</taxon>
        <taxon>Craniata</taxon>
        <taxon>Vertebrata</taxon>
        <taxon>Euteleostomi</taxon>
        <taxon>Actinopterygii</taxon>
        <taxon>Neopterygii</taxon>
        <taxon>Teleostei</taxon>
        <taxon>Protacanthopterygii</taxon>
        <taxon>Esociformes</taxon>
        <taxon>Umbridae</taxon>
        <taxon>Dallia</taxon>
    </lineage>
</organism>
<protein>
    <submittedName>
        <fullName evidence="1">Uncharacterized protein</fullName>
    </submittedName>
</protein>
<evidence type="ECO:0000313" key="2">
    <source>
        <dbReference type="Proteomes" id="UP001157502"/>
    </source>
</evidence>
<keyword evidence="2" id="KW-1185">Reference proteome</keyword>
<reference evidence="1" key="1">
    <citation type="submission" date="2021-05" db="EMBL/GenBank/DDBJ databases">
        <authorList>
            <person name="Pan Q."/>
            <person name="Jouanno E."/>
            <person name="Zahm M."/>
            <person name="Klopp C."/>
            <person name="Cabau C."/>
            <person name="Louis A."/>
            <person name="Berthelot C."/>
            <person name="Parey E."/>
            <person name="Roest Crollius H."/>
            <person name="Montfort J."/>
            <person name="Robinson-Rechavi M."/>
            <person name="Bouchez O."/>
            <person name="Lampietro C."/>
            <person name="Lopez Roques C."/>
            <person name="Donnadieu C."/>
            <person name="Postlethwait J."/>
            <person name="Bobe J."/>
            <person name="Dillon D."/>
            <person name="Chandos A."/>
            <person name="von Hippel F."/>
            <person name="Guiguen Y."/>
        </authorList>
    </citation>
    <scope>NUCLEOTIDE SEQUENCE</scope>
    <source>
        <strain evidence="1">YG-Jan2019</strain>
    </source>
</reference>
<sequence length="185" mass="20531">MSTSPGYKRWAGLLSYGAVLFARPPILKLSISLLAMPYGSYTFPPPSRHQTRSRGAALVKATSRHGSWVGAGPDTKPLDVARAHMGRWAVLSGMWKTQTEATDWTTTRREEKVHSGYKQKHFGVLCNILPPFPEPENAERNRVSEERRAQTDASGSMKNQHGFIWSGGRVVARGRGNEKRDEQAG</sequence>
<name>A0ACC2FVD0_DALPE</name>
<gene>
    <name evidence="1" type="ORF">DPEC_G00242620</name>
</gene>
<dbReference type="Proteomes" id="UP001157502">
    <property type="component" value="Chromosome 21"/>
</dbReference>
<dbReference type="EMBL" id="CM055748">
    <property type="protein sequence ID" value="KAJ7995252.1"/>
    <property type="molecule type" value="Genomic_DNA"/>
</dbReference>
<proteinExistence type="predicted"/>
<comment type="caution">
    <text evidence="1">The sequence shown here is derived from an EMBL/GenBank/DDBJ whole genome shotgun (WGS) entry which is preliminary data.</text>
</comment>